<feature type="chain" id="PRO_5022048161" evidence="5">
    <location>
        <begin position="20"/>
        <end position="352"/>
    </location>
</feature>
<dbReference type="GO" id="GO:0016209">
    <property type="term" value="F:antioxidant activity"/>
    <property type="evidence" value="ECO:0007669"/>
    <property type="project" value="InterPro"/>
</dbReference>
<reference evidence="7 8" key="1">
    <citation type="submission" date="2019-07" db="EMBL/GenBank/DDBJ databases">
        <title>Hymenobacter sp. straun FUR1 Genome sequencing and assembly.</title>
        <authorList>
            <person name="Chhetri G."/>
        </authorList>
    </citation>
    <scope>NUCLEOTIDE SEQUENCE [LARGE SCALE GENOMIC DNA]</scope>
    <source>
        <strain evidence="7 8">Fur1</strain>
    </source>
</reference>
<dbReference type="GO" id="GO:0017004">
    <property type="term" value="P:cytochrome complex assembly"/>
    <property type="evidence" value="ECO:0007669"/>
    <property type="project" value="UniProtKB-KW"/>
</dbReference>
<dbReference type="Proteomes" id="UP000317624">
    <property type="component" value="Unassembled WGS sequence"/>
</dbReference>
<dbReference type="Pfam" id="PF00578">
    <property type="entry name" value="AhpC-TSA"/>
    <property type="match status" value="1"/>
</dbReference>
<comment type="caution">
    <text evidence="7">The sequence shown here is derived from an EMBL/GenBank/DDBJ whole genome shotgun (WGS) entry which is preliminary data.</text>
</comment>
<dbReference type="PANTHER" id="PTHR42852">
    <property type="entry name" value="THIOL:DISULFIDE INTERCHANGE PROTEIN DSBE"/>
    <property type="match status" value="1"/>
</dbReference>
<gene>
    <name evidence="7" type="ORF">FNT36_12565</name>
</gene>
<dbReference type="CDD" id="cd02966">
    <property type="entry name" value="TlpA_like_family"/>
    <property type="match status" value="1"/>
</dbReference>
<dbReference type="InterPro" id="IPR050553">
    <property type="entry name" value="Thioredoxin_ResA/DsbE_sf"/>
</dbReference>
<organism evidence="7 8">
    <name type="scientific">Hymenobacter setariae</name>
    <dbReference type="NCBI Taxonomy" id="2594794"/>
    <lineage>
        <taxon>Bacteria</taxon>
        <taxon>Pseudomonadati</taxon>
        <taxon>Bacteroidota</taxon>
        <taxon>Cytophagia</taxon>
        <taxon>Cytophagales</taxon>
        <taxon>Hymenobacteraceae</taxon>
        <taxon>Hymenobacter</taxon>
    </lineage>
</organism>
<dbReference type="AlphaFoldDB" id="A0A558BUZ2"/>
<dbReference type="RefSeq" id="WP_144848096.1">
    <property type="nucleotide sequence ID" value="NZ_VMRJ01000003.1"/>
</dbReference>
<dbReference type="EMBL" id="VMRJ01000003">
    <property type="protein sequence ID" value="TVT40309.1"/>
    <property type="molecule type" value="Genomic_DNA"/>
</dbReference>
<dbReference type="GO" id="GO:0030313">
    <property type="term" value="C:cell envelope"/>
    <property type="evidence" value="ECO:0007669"/>
    <property type="project" value="UniProtKB-SubCell"/>
</dbReference>
<dbReference type="PROSITE" id="PS51352">
    <property type="entry name" value="THIOREDOXIN_2"/>
    <property type="match status" value="1"/>
</dbReference>
<evidence type="ECO:0000256" key="1">
    <source>
        <dbReference type="ARBA" id="ARBA00004196"/>
    </source>
</evidence>
<evidence type="ECO:0000256" key="4">
    <source>
        <dbReference type="ARBA" id="ARBA00023284"/>
    </source>
</evidence>
<evidence type="ECO:0000256" key="2">
    <source>
        <dbReference type="ARBA" id="ARBA00022748"/>
    </source>
</evidence>
<proteinExistence type="predicted"/>
<dbReference type="GO" id="GO:0016491">
    <property type="term" value="F:oxidoreductase activity"/>
    <property type="evidence" value="ECO:0007669"/>
    <property type="project" value="InterPro"/>
</dbReference>
<keyword evidence="3" id="KW-1015">Disulfide bond</keyword>
<comment type="subcellular location">
    <subcellularLocation>
        <location evidence="1">Cell envelope</location>
    </subcellularLocation>
</comment>
<keyword evidence="2" id="KW-0201">Cytochrome c-type biogenesis</keyword>
<dbReference type="SUPFAM" id="SSF52833">
    <property type="entry name" value="Thioredoxin-like"/>
    <property type="match status" value="1"/>
</dbReference>
<evidence type="ECO:0000313" key="8">
    <source>
        <dbReference type="Proteomes" id="UP000317624"/>
    </source>
</evidence>
<evidence type="ECO:0000256" key="5">
    <source>
        <dbReference type="SAM" id="SignalP"/>
    </source>
</evidence>
<keyword evidence="8" id="KW-1185">Reference proteome</keyword>
<feature type="signal peptide" evidence="5">
    <location>
        <begin position="1"/>
        <end position="19"/>
    </location>
</feature>
<dbReference type="Gene3D" id="3.40.30.10">
    <property type="entry name" value="Glutaredoxin"/>
    <property type="match status" value="1"/>
</dbReference>
<accession>A0A558BUZ2</accession>
<dbReference type="InterPro" id="IPR013766">
    <property type="entry name" value="Thioredoxin_domain"/>
</dbReference>
<keyword evidence="4" id="KW-0676">Redox-active center</keyword>
<protein>
    <submittedName>
        <fullName evidence="7">AhpC/TSA family protein</fullName>
    </submittedName>
</protein>
<dbReference type="InterPro" id="IPR000866">
    <property type="entry name" value="AhpC/TSA"/>
</dbReference>
<dbReference type="InterPro" id="IPR036249">
    <property type="entry name" value="Thioredoxin-like_sf"/>
</dbReference>
<dbReference type="PANTHER" id="PTHR42852:SF6">
    <property type="entry name" value="THIOL:DISULFIDE INTERCHANGE PROTEIN DSBE"/>
    <property type="match status" value="1"/>
</dbReference>
<name>A0A558BUZ2_9BACT</name>
<sequence length="352" mass="38775">MKTLLTVGLASNVASPCFAQTCQVVGTIAGLGSQKAICHYTREGQRRIDTLRIVNDQLAQAINYGDDGMANLEIRTGEDGGIVIVNVWTEPGTVRLQGTKQHLDRIEVTGTPENNLLTAYNRAVLWQDAPPTKSEAEYRALQAKQGQQTRQFIQAHAAARTSAYLLYGQTMMQPEHPAADYEKLLQALKPAVRQSWYGQQTAKRIIVLHNQPTVGKHVADFSMADTMGVKHSLATYRGKYVLLDFWGHWCGPCIRAMPKVNALHQQYPDKLAVIGIAMESPNSAPLWKKAIRQHQIVGLQLSELQTDEGPVISGYNINAFPTYMLLDPKGALVMRTSSVDDITKKLAALGAL</sequence>
<evidence type="ECO:0000313" key="7">
    <source>
        <dbReference type="EMBL" id="TVT40309.1"/>
    </source>
</evidence>
<evidence type="ECO:0000259" key="6">
    <source>
        <dbReference type="PROSITE" id="PS51352"/>
    </source>
</evidence>
<evidence type="ECO:0000256" key="3">
    <source>
        <dbReference type="ARBA" id="ARBA00023157"/>
    </source>
</evidence>
<keyword evidence="5" id="KW-0732">Signal</keyword>
<dbReference type="OrthoDB" id="9796554at2"/>
<feature type="domain" description="Thioredoxin" evidence="6">
    <location>
        <begin position="212"/>
        <end position="352"/>
    </location>
</feature>